<comment type="caution">
    <text evidence="2">The sequence shown here is derived from an EMBL/GenBank/DDBJ whole genome shotgun (WGS) entry which is preliminary data.</text>
</comment>
<dbReference type="Gene3D" id="2.40.70.10">
    <property type="entry name" value="Acid Proteases"/>
    <property type="match status" value="1"/>
</dbReference>
<protein>
    <submittedName>
        <fullName evidence="2">Uncharacterized protein</fullName>
    </submittedName>
</protein>
<sequence>MKLANSMGLQRVSASQGHASLRPPAKATLTESQAHLQPRYDNRKGGGQRSQGWRPNPNRIQPRGNFAPRTHQMQPDVNDAEDVEASTEYVDGDAEESGEVINHQTEIPDERYDDADAWMQYDADAITFEHEDDYQGYWPAPTSHQVRITDQVATMDADEWLCPTTFKWCDEPLESSLKSFMHIVGHHSLEVTGPTTNQVAPANDKCQALVNELGKVDEQALYGARLVPTKFCPKWTVPVRIAANGNEVSTIAEVDTGSSTMLFSKSIVEQLGVSVTLLTGSIRLAGETTIPRWGCCMILLSTADHTYVLRAEAFPQEIKPPVLLGIDVIEQYGLGELLAGVKHRADHPAAENTDDDVPGRALGDDSEHRETIMHALKTVLDANEAIDLAKPCPLPGAVV</sequence>
<dbReference type="InterPro" id="IPR021109">
    <property type="entry name" value="Peptidase_aspartic_dom_sf"/>
</dbReference>
<reference evidence="2" key="1">
    <citation type="submission" date="2022-07" db="EMBL/GenBank/DDBJ databases">
        <title>Phylogenomic reconstructions and comparative analyses of Kickxellomycotina fungi.</title>
        <authorList>
            <person name="Reynolds N.K."/>
            <person name="Stajich J.E."/>
            <person name="Barry K."/>
            <person name="Grigoriev I.V."/>
            <person name="Crous P."/>
            <person name="Smith M.E."/>
        </authorList>
    </citation>
    <scope>NUCLEOTIDE SEQUENCE</scope>
    <source>
        <strain evidence="2">NRRL 1565</strain>
    </source>
</reference>
<dbReference type="EMBL" id="JANBUO010000619">
    <property type="protein sequence ID" value="KAJ2802720.1"/>
    <property type="molecule type" value="Genomic_DNA"/>
</dbReference>
<evidence type="ECO:0000313" key="3">
    <source>
        <dbReference type="Proteomes" id="UP001140094"/>
    </source>
</evidence>
<feature type="region of interest" description="Disordered" evidence="1">
    <location>
        <begin position="345"/>
        <end position="365"/>
    </location>
</feature>
<evidence type="ECO:0000313" key="2">
    <source>
        <dbReference type="EMBL" id="KAJ2802720.1"/>
    </source>
</evidence>
<evidence type="ECO:0000256" key="1">
    <source>
        <dbReference type="SAM" id="MobiDB-lite"/>
    </source>
</evidence>
<keyword evidence="3" id="KW-1185">Reference proteome</keyword>
<name>A0A9W8I144_9FUNG</name>
<dbReference type="AlphaFoldDB" id="A0A9W8I144"/>
<feature type="region of interest" description="Disordered" evidence="1">
    <location>
        <begin position="1"/>
        <end position="81"/>
    </location>
</feature>
<organism evidence="2 3">
    <name type="scientific">Coemansia guatemalensis</name>
    <dbReference type="NCBI Taxonomy" id="2761395"/>
    <lineage>
        <taxon>Eukaryota</taxon>
        <taxon>Fungi</taxon>
        <taxon>Fungi incertae sedis</taxon>
        <taxon>Zoopagomycota</taxon>
        <taxon>Kickxellomycotina</taxon>
        <taxon>Kickxellomycetes</taxon>
        <taxon>Kickxellales</taxon>
        <taxon>Kickxellaceae</taxon>
        <taxon>Coemansia</taxon>
    </lineage>
</organism>
<accession>A0A9W8I144</accession>
<dbReference type="OrthoDB" id="2239428at2759"/>
<proteinExistence type="predicted"/>
<dbReference type="Proteomes" id="UP001140094">
    <property type="component" value="Unassembled WGS sequence"/>
</dbReference>
<gene>
    <name evidence="2" type="ORF">H4R20_003169</name>
</gene>